<dbReference type="Pfam" id="PF00903">
    <property type="entry name" value="Glyoxalase"/>
    <property type="match status" value="1"/>
</dbReference>
<dbReference type="RefSeq" id="WP_394340856.1">
    <property type="nucleotide sequence ID" value="NZ_FNVS01000017.1"/>
</dbReference>
<dbReference type="PANTHER" id="PTHR36113:SF1">
    <property type="entry name" value="GLYOXALASE_BLEOMYCIN RESISTANCE PROTEIN_DIOXYGENASE"/>
    <property type="match status" value="1"/>
</dbReference>
<organism evidence="2 3">
    <name type="scientific">Parabacteroides chinchillae</name>
    <dbReference type="NCBI Taxonomy" id="871327"/>
    <lineage>
        <taxon>Bacteria</taxon>
        <taxon>Pseudomonadati</taxon>
        <taxon>Bacteroidota</taxon>
        <taxon>Bacteroidia</taxon>
        <taxon>Bacteroidales</taxon>
        <taxon>Tannerellaceae</taxon>
        <taxon>Parabacteroides</taxon>
    </lineage>
</organism>
<sequence>MIKLDHMAMYVHDLENMKNFFVRFFSAQANQMYYNLKTGLRTYFLTFADGSRLEIMNRPEVLIQEKEMFPSGYTHIAFSVGSKEVVDDLTHILRNNGYTVISGPRKTGDGYYESCIQGPENNLIEITE</sequence>
<reference evidence="2 3" key="1">
    <citation type="submission" date="2016-10" db="EMBL/GenBank/DDBJ databases">
        <authorList>
            <person name="Varghese N."/>
            <person name="Submissions S."/>
        </authorList>
    </citation>
    <scope>NUCLEOTIDE SEQUENCE [LARGE SCALE GENOMIC DNA]</scope>
    <source>
        <strain evidence="2 3">DSM 29073</strain>
    </source>
</reference>
<dbReference type="AlphaFoldDB" id="A0A8G2BY74"/>
<comment type="caution">
    <text evidence="2">The sequence shown here is derived from an EMBL/GenBank/DDBJ whole genome shotgun (WGS) entry which is preliminary data.</text>
</comment>
<dbReference type="EMBL" id="FNVS01000017">
    <property type="protein sequence ID" value="SEG15579.1"/>
    <property type="molecule type" value="Genomic_DNA"/>
</dbReference>
<evidence type="ECO:0000259" key="1">
    <source>
        <dbReference type="PROSITE" id="PS51819"/>
    </source>
</evidence>
<dbReference type="InterPro" id="IPR051332">
    <property type="entry name" value="Fosfomycin_Res_Enzymes"/>
</dbReference>
<feature type="domain" description="VOC" evidence="1">
    <location>
        <begin position="3"/>
        <end position="128"/>
    </location>
</feature>
<evidence type="ECO:0000313" key="2">
    <source>
        <dbReference type="EMBL" id="SEG15579.1"/>
    </source>
</evidence>
<dbReference type="SUPFAM" id="SSF54593">
    <property type="entry name" value="Glyoxalase/Bleomycin resistance protein/Dihydroxybiphenyl dioxygenase"/>
    <property type="match status" value="1"/>
</dbReference>
<dbReference type="Proteomes" id="UP000236725">
    <property type="component" value="Unassembled WGS sequence"/>
</dbReference>
<proteinExistence type="predicted"/>
<dbReference type="PROSITE" id="PS51819">
    <property type="entry name" value="VOC"/>
    <property type="match status" value="1"/>
</dbReference>
<dbReference type="InterPro" id="IPR029068">
    <property type="entry name" value="Glyas_Bleomycin-R_OHBP_Dase"/>
</dbReference>
<name>A0A8G2BY74_9BACT</name>
<keyword evidence="2" id="KW-0456">Lyase</keyword>
<gene>
    <name evidence="2" type="ORF">SAMN05444001_11735</name>
</gene>
<accession>A0A8G2BY74</accession>
<keyword evidence="3" id="KW-1185">Reference proteome</keyword>
<dbReference type="Gene3D" id="3.10.180.10">
    <property type="entry name" value="2,3-Dihydroxybiphenyl 1,2-Dioxygenase, domain 1"/>
    <property type="match status" value="1"/>
</dbReference>
<protein>
    <submittedName>
        <fullName evidence="2">Lactoylglutathione lyase</fullName>
    </submittedName>
</protein>
<dbReference type="InterPro" id="IPR037523">
    <property type="entry name" value="VOC_core"/>
</dbReference>
<dbReference type="PANTHER" id="PTHR36113">
    <property type="entry name" value="LYASE, PUTATIVE-RELATED-RELATED"/>
    <property type="match status" value="1"/>
</dbReference>
<evidence type="ECO:0000313" key="3">
    <source>
        <dbReference type="Proteomes" id="UP000236725"/>
    </source>
</evidence>
<dbReference type="GO" id="GO:0016829">
    <property type="term" value="F:lyase activity"/>
    <property type="evidence" value="ECO:0007669"/>
    <property type="project" value="UniProtKB-KW"/>
</dbReference>
<dbReference type="InterPro" id="IPR004360">
    <property type="entry name" value="Glyas_Fos-R_dOase_dom"/>
</dbReference>